<reference evidence="1" key="1">
    <citation type="submission" date="2020-06" db="EMBL/GenBank/DDBJ databases">
        <title>WGS assembly of Ceratodon purpureus strain R40.</title>
        <authorList>
            <person name="Carey S.B."/>
            <person name="Jenkins J."/>
            <person name="Shu S."/>
            <person name="Lovell J.T."/>
            <person name="Sreedasyam A."/>
            <person name="Maumus F."/>
            <person name="Tiley G.P."/>
            <person name="Fernandez-Pozo N."/>
            <person name="Barry K."/>
            <person name="Chen C."/>
            <person name="Wang M."/>
            <person name="Lipzen A."/>
            <person name="Daum C."/>
            <person name="Saski C.A."/>
            <person name="Payton A.C."/>
            <person name="Mcbreen J.C."/>
            <person name="Conrad R.E."/>
            <person name="Kollar L.M."/>
            <person name="Olsson S."/>
            <person name="Huttunen S."/>
            <person name="Landis J.B."/>
            <person name="Wickett N.J."/>
            <person name="Johnson M.G."/>
            <person name="Rensing S.A."/>
            <person name="Grimwood J."/>
            <person name="Schmutz J."/>
            <person name="Mcdaniel S.F."/>
        </authorList>
    </citation>
    <scope>NUCLEOTIDE SEQUENCE</scope>
    <source>
        <strain evidence="1">R40</strain>
    </source>
</reference>
<evidence type="ECO:0000313" key="1">
    <source>
        <dbReference type="EMBL" id="KAG0571466.1"/>
    </source>
</evidence>
<comment type="caution">
    <text evidence="1">The sequence shown here is derived from an EMBL/GenBank/DDBJ whole genome shotgun (WGS) entry which is preliminary data.</text>
</comment>
<gene>
    <name evidence="1" type="ORF">KC19_VG013700</name>
</gene>
<dbReference type="Proteomes" id="UP000822688">
    <property type="component" value="Chromosome V"/>
</dbReference>
<name>A0A8T0HKX1_CERPU</name>
<proteinExistence type="predicted"/>
<organism evidence="1 2">
    <name type="scientific">Ceratodon purpureus</name>
    <name type="common">Fire moss</name>
    <name type="synonym">Dicranum purpureum</name>
    <dbReference type="NCBI Taxonomy" id="3225"/>
    <lineage>
        <taxon>Eukaryota</taxon>
        <taxon>Viridiplantae</taxon>
        <taxon>Streptophyta</taxon>
        <taxon>Embryophyta</taxon>
        <taxon>Bryophyta</taxon>
        <taxon>Bryophytina</taxon>
        <taxon>Bryopsida</taxon>
        <taxon>Dicranidae</taxon>
        <taxon>Pseudoditrichales</taxon>
        <taxon>Ditrichaceae</taxon>
        <taxon>Ceratodon</taxon>
    </lineage>
</organism>
<accession>A0A8T0HKX1</accession>
<protein>
    <submittedName>
        <fullName evidence="1">Uncharacterized protein</fullName>
    </submittedName>
</protein>
<evidence type="ECO:0000313" key="2">
    <source>
        <dbReference type="Proteomes" id="UP000822688"/>
    </source>
</evidence>
<dbReference type="EMBL" id="CM026426">
    <property type="protein sequence ID" value="KAG0571466.1"/>
    <property type="molecule type" value="Genomic_DNA"/>
</dbReference>
<dbReference type="AlphaFoldDB" id="A0A8T0HKX1"/>
<sequence>MNPKQQSQALAYTFKHTITTELFHTKYHIPFLPIATRPSNPNFWKTLSKHFLRPLRLGKHGIHYHKTSQRTLQTTITNELQNFKILKRTNNFAKTEKREKPRHDKLAGT</sequence>
<keyword evidence="2" id="KW-1185">Reference proteome</keyword>